<keyword evidence="2" id="KW-1185">Reference proteome</keyword>
<protein>
    <submittedName>
        <fullName evidence="1">Uncharacterized protein</fullName>
    </submittedName>
</protein>
<gene>
    <name evidence="1" type="ORF">M407DRAFT_30005</name>
</gene>
<proteinExistence type="predicted"/>
<dbReference type="OrthoDB" id="3244185at2759"/>
<dbReference type="STRING" id="1051891.A0A0C3LG08"/>
<dbReference type="HOGENOM" id="CLU_943955_0_0_1"/>
<reference evidence="2" key="2">
    <citation type="submission" date="2015-01" db="EMBL/GenBank/DDBJ databases">
        <title>Evolutionary Origins and Diversification of the Mycorrhizal Mutualists.</title>
        <authorList>
            <consortium name="DOE Joint Genome Institute"/>
            <consortium name="Mycorrhizal Genomics Consortium"/>
            <person name="Kohler A."/>
            <person name="Kuo A."/>
            <person name="Nagy L.G."/>
            <person name="Floudas D."/>
            <person name="Copeland A."/>
            <person name="Barry K.W."/>
            <person name="Cichocki N."/>
            <person name="Veneault-Fourrey C."/>
            <person name="LaButti K."/>
            <person name="Lindquist E.A."/>
            <person name="Lipzen A."/>
            <person name="Lundell T."/>
            <person name="Morin E."/>
            <person name="Murat C."/>
            <person name="Riley R."/>
            <person name="Ohm R."/>
            <person name="Sun H."/>
            <person name="Tunlid A."/>
            <person name="Henrissat B."/>
            <person name="Grigoriev I.V."/>
            <person name="Hibbett D.S."/>
            <person name="Martin F."/>
        </authorList>
    </citation>
    <scope>NUCLEOTIDE SEQUENCE [LARGE SCALE GENOMIC DNA]</scope>
    <source>
        <strain evidence="2">MUT 4182</strain>
    </source>
</reference>
<name>A0A0C3LG08_9AGAM</name>
<accession>A0A0C3LG08</accession>
<evidence type="ECO:0000313" key="1">
    <source>
        <dbReference type="EMBL" id="KIO20372.1"/>
    </source>
</evidence>
<dbReference type="EMBL" id="KN823177">
    <property type="protein sequence ID" value="KIO20372.1"/>
    <property type="molecule type" value="Genomic_DNA"/>
</dbReference>
<sequence length="295" mass="33334">MVIWLEQQEAADIFDAYLTWATHVRTPPLPRMHQSEALDHSDDFEGSDQEIEGPKSIAINSGARGNSSSYLQTSVHIAKKAPLVDIPIPVIQQHFGIPDLVSSLNMYILGLAACHPSLRVFRISSFDVLNVYKRATLVVPPSAPGIPLWEDRIKATPTKVDNVLSRLGARPFFDTVLVKTPARSKYRYRVTRIRVIFELPVSVATLDPQPILAYVEWFTEFKATRHPSRMFEVSKVLGRDRQPVGEVISLSQVVRSCHLIPKWEDNLRAPLDFALDTFTEFLVNDFLDLHAYCSL</sequence>
<reference evidence="1 2" key="1">
    <citation type="submission" date="2014-04" db="EMBL/GenBank/DDBJ databases">
        <authorList>
            <consortium name="DOE Joint Genome Institute"/>
            <person name="Kuo A."/>
            <person name="Girlanda M."/>
            <person name="Perotto S."/>
            <person name="Kohler A."/>
            <person name="Nagy L.G."/>
            <person name="Floudas D."/>
            <person name="Copeland A."/>
            <person name="Barry K.W."/>
            <person name="Cichocki N."/>
            <person name="Veneault-Fourrey C."/>
            <person name="LaButti K."/>
            <person name="Lindquist E.A."/>
            <person name="Lipzen A."/>
            <person name="Lundell T."/>
            <person name="Morin E."/>
            <person name="Murat C."/>
            <person name="Sun H."/>
            <person name="Tunlid A."/>
            <person name="Henrissat B."/>
            <person name="Grigoriev I.V."/>
            <person name="Hibbett D.S."/>
            <person name="Martin F."/>
            <person name="Nordberg H.P."/>
            <person name="Cantor M.N."/>
            <person name="Hua S.X."/>
        </authorList>
    </citation>
    <scope>NUCLEOTIDE SEQUENCE [LARGE SCALE GENOMIC DNA]</scope>
    <source>
        <strain evidence="1 2">MUT 4182</strain>
    </source>
</reference>
<evidence type="ECO:0000313" key="2">
    <source>
        <dbReference type="Proteomes" id="UP000054248"/>
    </source>
</evidence>
<dbReference type="Proteomes" id="UP000054248">
    <property type="component" value="Unassembled WGS sequence"/>
</dbReference>
<dbReference type="AlphaFoldDB" id="A0A0C3LG08"/>
<organism evidence="1 2">
    <name type="scientific">Tulasnella calospora MUT 4182</name>
    <dbReference type="NCBI Taxonomy" id="1051891"/>
    <lineage>
        <taxon>Eukaryota</taxon>
        <taxon>Fungi</taxon>
        <taxon>Dikarya</taxon>
        <taxon>Basidiomycota</taxon>
        <taxon>Agaricomycotina</taxon>
        <taxon>Agaricomycetes</taxon>
        <taxon>Cantharellales</taxon>
        <taxon>Tulasnellaceae</taxon>
        <taxon>Tulasnella</taxon>
    </lineage>
</organism>